<evidence type="ECO:0000256" key="1">
    <source>
        <dbReference type="SAM" id="MobiDB-lite"/>
    </source>
</evidence>
<dbReference type="AlphaFoldDB" id="A0A813SZ58"/>
<accession>A0A813SZ58</accession>
<evidence type="ECO:0000313" key="5">
    <source>
        <dbReference type="Proteomes" id="UP000663852"/>
    </source>
</evidence>
<dbReference type="OrthoDB" id="9978852at2759"/>
<sequence>MNDDTFDNRMIPTSRNNRQSCQLKYSRHGALTWDKWTEYDCIFFSYIDANGNQQNQLELHSKNNHHKPNGKTIDLQQLQSLTCVHGNTNKDEPKDIIILKIASKRHRLGFDSVYDYSQWKSLLDGVYNSTWDLTNSSQTNDSVATNMFYESVNARRYRVRFADLETQEILVLPSGECQLVFDVDKLVLEQYHDKQYTFPRSTIRTMRLIDDSTLELELGSRAPVQGFIRFRFCSPADARSCYLQWNEGMLIRNPCDQQRISVKQTVQQLEPSIHSTHVPLQPQPSYEYQPPRPPPKNISSSYYNYETSSSSVTTSRSPPSEYPSFQTLV</sequence>
<dbReference type="EMBL" id="CAJNOR010004442">
    <property type="protein sequence ID" value="CAF1502631.1"/>
    <property type="molecule type" value="Genomic_DNA"/>
</dbReference>
<evidence type="ECO:0000313" key="2">
    <source>
        <dbReference type="EMBL" id="CAF0804790.1"/>
    </source>
</evidence>
<evidence type="ECO:0008006" key="6">
    <source>
        <dbReference type="Google" id="ProtNLM"/>
    </source>
</evidence>
<feature type="region of interest" description="Disordered" evidence="1">
    <location>
        <begin position="273"/>
        <end position="329"/>
    </location>
</feature>
<gene>
    <name evidence="2" type="ORF">EDS130_LOCUS5041</name>
    <name evidence="3" type="ORF">XAT740_LOCUS39748</name>
</gene>
<dbReference type="Proteomes" id="UP000663852">
    <property type="component" value="Unassembled WGS sequence"/>
</dbReference>
<organism evidence="2 5">
    <name type="scientific">Adineta ricciae</name>
    <name type="common">Rotifer</name>
    <dbReference type="NCBI Taxonomy" id="249248"/>
    <lineage>
        <taxon>Eukaryota</taxon>
        <taxon>Metazoa</taxon>
        <taxon>Spiralia</taxon>
        <taxon>Gnathifera</taxon>
        <taxon>Rotifera</taxon>
        <taxon>Eurotatoria</taxon>
        <taxon>Bdelloidea</taxon>
        <taxon>Adinetida</taxon>
        <taxon>Adinetidae</taxon>
        <taxon>Adineta</taxon>
    </lineage>
</organism>
<keyword evidence="4" id="KW-1185">Reference proteome</keyword>
<dbReference type="EMBL" id="CAJNOJ010000013">
    <property type="protein sequence ID" value="CAF0804790.1"/>
    <property type="molecule type" value="Genomic_DNA"/>
</dbReference>
<evidence type="ECO:0000313" key="3">
    <source>
        <dbReference type="EMBL" id="CAF1502631.1"/>
    </source>
</evidence>
<comment type="caution">
    <text evidence="2">The sequence shown here is derived from an EMBL/GenBank/DDBJ whole genome shotgun (WGS) entry which is preliminary data.</text>
</comment>
<reference evidence="2" key="1">
    <citation type="submission" date="2021-02" db="EMBL/GenBank/DDBJ databases">
        <authorList>
            <person name="Nowell W R."/>
        </authorList>
    </citation>
    <scope>NUCLEOTIDE SEQUENCE</scope>
</reference>
<evidence type="ECO:0000313" key="4">
    <source>
        <dbReference type="Proteomes" id="UP000663828"/>
    </source>
</evidence>
<dbReference type="Proteomes" id="UP000663828">
    <property type="component" value="Unassembled WGS sequence"/>
</dbReference>
<name>A0A813SZ58_ADIRI</name>
<feature type="compositionally biased region" description="Low complexity" evidence="1">
    <location>
        <begin position="299"/>
        <end position="319"/>
    </location>
</feature>
<protein>
    <recommendedName>
        <fullName evidence="6">IRS-type PTB domain-containing protein</fullName>
    </recommendedName>
</protein>
<feature type="compositionally biased region" description="Low complexity" evidence="1">
    <location>
        <begin position="279"/>
        <end position="289"/>
    </location>
</feature>
<proteinExistence type="predicted"/>